<dbReference type="PaxDb" id="3880-AES88440"/>
<evidence type="ECO:0000313" key="2">
    <source>
        <dbReference type="EnsemblPlants" id="AES88440"/>
    </source>
</evidence>
<dbReference type="EMBL" id="CM001220">
    <property type="protein sequence ID" value="AES88440.1"/>
    <property type="molecule type" value="Genomic_DNA"/>
</dbReference>
<proteinExistence type="predicted"/>
<dbReference type="HOGENOM" id="CLU_1799339_0_0_1"/>
<reference evidence="1 3" key="1">
    <citation type="journal article" date="2011" name="Nature">
        <title>The Medicago genome provides insight into the evolution of rhizobial symbioses.</title>
        <authorList>
            <person name="Young N.D."/>
            <person name="Debelle F."/>
            <person name="Oldroyd G.E."/>
            <person name="Geurts R."/>
            <person name="Cannon S.B."/>
            <person name="Udvardi M.K."/>
            <person name="Benedito V.A."/>
            <person name="Mayer K.F."/>
            <person name="Gouzy J."/>
            <person name="Schoof H."/>
            <person name="Van de Peer Y."/>
            <person name="Proost S."/>
            <person name="Cook D.R."/>
            <person name="Meyers B.C."/>
            <person name="Spannagl M."/>
            <person name="Cheung F."/>
            <person name="De Mita S."/>
            <person name="Krishnakumar V."/>
            <person name="Gundlach H."/>
            <person name="Zhou S."/>
            <person name="Mudge J."/>
            <person name="Bharti A.K."/>
            <person name="Murray J.D."/>
            <person name="Naoumkina M.A."/>
            <person name="Rosen B."/>
            <person name="Silverstein K.A."/>
            <person name="Tang H."/>
            <person name="Rombauts S."/>
            <person name="Zhao P.X."/>
            <person name="Zhou P."/>
            <person name="Barbe V."/>
            <person name="Bardou P."/>
            <person name="Bechner M."/>
            <person name="Bellec A."/>
            <person name="Berger A."/>
            <person name="Berges H."/>
            <person name="Bidwell S."/>
            <person name="Bisseling T."/>
            <person name="Choisne N."/>
            <person name="Couloux A."/>
            <person name="Denny R."/>
            <person name="Deshpande S."/>
            <person name="Dai X."/>
            <person name="Doyle J.J."/>
            <person name="Dudez A.M."/>
            <person name="Farmer A.D."/>
            <person name="Fouteau S."/>
            <person name="Franken C."/>
            <person name="Gibelin C."/>
            <person name="Gish J."/>
            <person name="Goldstein S."/>
            <person name="Gonzalez A.J."/>
            <person name="Green P.J."/>
            <person name="Hallab A."/>
            <person name="Hartog M."/>
            <person name="Hua A."/>
            <person name="Humphray S.J."/>
            <person name="Jeong D.H."/>
            <person name="Jing Y."/>
            <person name="Jocker A."/>
            <person name="Kenton S.M."/>
            <person name="Kim D.J."/>
            <person name="Klee K."/>
            <person name="Lai H."/>
            <person name="Lang C."/>
            <person name="Lin S."/>
            <person name="Macmil S.L."/>
            <person name="Magdelenat G."/>
            <person name="Matthews L."/>
            <person name="McCorrison J."/>
            <person name="Monaghan E.L."/>
            <person name="Mun J.H."/>
            <person name="Najar F.Z."/>
            <person name="Nicholson C."/>
            <person name="Noirot C."/>
            <person name="O'Bleness M."/>
            <person name="Paule C.R."/>
            <person name="Poulain J."/>
            <person name="Prion F."/>
            <person name="Qin B."/>
            <person name="Qu C."/>
            <person name="Retzel E.F."/>
            <person name="Riddle C."/>
            <person name="Sallet E."/>
            <person name="Samain S."/>
            <person name="Samson N."/>
            <person name="Sanders I."/>
            <person name="Saurat O."/>
            <person name="Scarpelli C."/>
            <person name="Schiex T."/>
            <person name="Segurens B."/>
            <person name="Severin A.J."/>
            <person name="Sherrier D.J."/>
            <person name="Shi R."/>
            <person name="Sims S."/>
            <person name="Singer S.R."/>
            <person name="Sinharoy S."/>
            <person name="Sterck L."/>
            <person name="Viollet A."/>
            <person name="Wang B.B."/>
            <person name="Wang K."/>
            <person name="Wang M."/>
            <person name="Wang X."/>
            <person name="Warfsmann J."/>
            <person name="Weissenbach J."/>
            <person name="White D.D."/>
            <person name="White J.D."/>
            <person name="Wiley G.B."/>
            <person name="Wincker P."/>
            <person name="Xing Y."/>
            <person name="Yang L."/>
            <person name="Yao Z."/>
            <person name="Ying F."/>
            <person name="Zhai J."/>
            <person name="Zhou L."/>
            <person name="Zuber A."/>
            <person name="Denarie J."/>
            <person name="Dixon R.A."/>
            <person name="May G.D."/>
            <person name="Schwartz D.C."/>
            <person name="Rogers J."/>
            <person name="Quetier F."/>
            <person name="Town C.D."/>
            <person name="Roe B.A."/>
        </authorList>
    </citation>
    <scope>NUCLEOTIDE SEQUENCE [LARGE SCALE GENOMIC DNA]</scope>
    <source>
        <strain evidence="1">A17</strain>
        <strain evidence="2 3">cv. Jemalong A17</strain>
    </source>
</reference>
<reference evidence="1 3" key="2">
    <citation type="journal article" date="2014" name="BMC Genomics">
        <title>An improved genome release (version Mt4.0) for the model legume Medicago truncatula.</title>
        <authorList>
            <person name="Tang H."/>
            <person name="Krishnakumar V."/>
            <person name="Bidwell S."/>
            <person name="Rosen B."/>
            <person name="Chan A."/>
            <person name="Zhou S."/>
            <person name="Gentzbittel L."/>
            <person name="Childs K.L."/>
            <person name="Yandell M."/>
            <person name="Gundlach H."/>
            <person name="Mayer K.F."/>
            <person name="Schwartz D.C."/>
            <person name="Town C.D."/>
        </authorList>
    </citation>
    <scope>GENOME REANNOTATION</scope>
    <source>
        <strain evidence="2 3">cv. Jemalong A17</strain>
    </source>
</reference>
<keyword evidence="3" id="KW-1185">Reference proteome</keyword>
<evidence type="ECO:0000313" key="3">
    <source>
        <dbReference type="Proteomes" id="UP000002051"/>
    </source>
</evidence>
<reference evidence="2" key="3">
    <citation type="submission" date="2015-04" db="UniProtKB">
        <authorList>
            <consortium name="EnsemblPlants"/>
        </authorList>
    </citation>
    <scope>IDENTIFICATION</scope>
    <source>
        <strain evidence="2">cv. Jemalong A17</strain>
    </source>
</reference>
<sequence length="144" mass="16277">MQDDSLFKLILRRGTHSAWKRNNELRCRRSLLSQVPISGGPKFSTTMTTSEWFPALTEQSFRGANNFDSETEIRFVNSDSAVGPLRETLLDFQNNQKDPACVIKEAPSKVLVYNYPLAGKEANAFVASNVVLKVKELNEKSFFE</sequence>
<protein>
    <submittedName>
        <fullName evidence="1 2">Uncharacterized protein</fullName>
    </submittedName>
</protein>
<gene>
    <name evidence="1" type="ordered locus">MTR_4g055160</name>
</gene>
<name>G7JKY0_MEDTR</name>
<dbReference type="Proteomes" id="UP000002051">
    <property type="component" value="Chromosome 4"/>
</dbReference>
<organism evidence="1 3">
    <name type="scientific">Medicago truncatula</name>
    <name type="common">Barrel medic</name>
    <name type="synonym">Medicago tribuloides</name>
    <dbReference type="NCBI Taxonomy" id="3880"/>
    <lineage>
        <taxon>Eukaryota</taxon>
        <taxon>Viridiplantae</taxon>
        <taxon>Streptophyta</taxon>
        <taxon>Embryophyta</taxon>
        <taxon>Tracheophyta</taxon>
        <taxon>Spermatophyta</taxon>
        <taxon>Magnoliopsida</taxon>
        <taxon>eudicotyledons</taxon>
        <taxon>Gunneridae</taxon>
        <taxon>Pentapetalae</taxon>
        <taxon>rosids</taxon>
        <taxon>fabids</taxon>
        <taxon>Fabales</taxon>
        <taxon>Fabaceae</taxon>
        <taxon>Papilionoideae</taxon>
        <taxon>50 kb inversion clade</taxon>
        <taxon>NPAAA clade</taxon>
        <taxon>Hologalegina</taxon>
        <taxon>IRL clade</taxon>
        <taxon>Trifolieae</taxon>
        <taxon>Medicago</taxon>
    </lineage>
</organism>
<evidence type="ECO:0000313" key="1">
    <source>
        <dbReference type="EMBL" id="AES88440.1"/>
    </source>
</evidence>
<dbReference type="AlphaFoldDB" id="G7JKY0"/>
<dbReference type="EnsemblPlants" id="AES88440">
    <property type="protein sequence ID" value="AES88440"/>
    <property type="gene ID" value="MTR_4g055160"/>
</dbReference>
<accession>G7JKY0</accession>